<dbReference type="GO" id="GO:0005634">
    <property type="term" value="C:nucleus"/>
    <property type="evidence" value="ECO:0007669"/>
    <property type="project" value="UniProtKB-SubCell"/>
</dbReference>
<dbReference type="GO" id="GO:0006355">
    <property type="term" value="P:regulation of DNA-templated transcription"/>
    <property type="evidence" value="ECO:0007669"/>
    <property type="project" value="InterPro"/>
</dbReference>
<dbReference type="SMART" id="SM01250">
    <property type="entry name" value="KAT11"/>
    <property type="match status" value="1"/>
</dbReference>
<sequence>MSTSLFALIARGRAIMELKQSLSGVLPLSEQYTVLHWQSKTRETHGLVSGTSLPTFKVQHFITLAHNDKIFYGLELFVYLTVFEGSHVEQMLFVSKADTNGENDSKASIGLVTQHCVQHVLRIPMAEYFKEVIPKDATRPKYGPNTISRFTGTRKALDILLRRHTGELETPEAVRPYTMKDFPRELKTKIALFTRSEPQYLFPCSSENPSKHILDGESLLKWWLRVLDPVLTSQFETHRAFLRIPSEDDKVIQRYLTPLRGNWSIGDVFGSDPKDIAVFKIPLFPDDPKARFLEHLCVESRVKAVSVAQFWEELQMRQEFRLGVIVSVIGVEGKLKPSLADSSTGLICSYKMLKALKNFITGEDFHDDEGALESYKNVISYLESKEGEGYTDTLKVTGTYVKPQRAVEARVNTITVNNLTTLVRKKQKK</sequence>
<accession>A0A0H5C2X8</accession>
<evidence type="ECO:0000256" key="5">
    <source>
        <dbReference type="ARBA" id="ARBA00022990"/>
    </source>
</evidence>
<comment type="subcellular location">
    <subcellularLocation>
        <location evidence="1">Nucleus</location>
    </subcellularLocation>
</comment>
<dbReference type="PROSITE" id="PS51728">
    <property type="entry name" value="RTT109_HAT"/>
    <property type="match status" value="1"/>
</dbReference>
<dbReference type="AlphaFoldDB" id="A0A0H5C2X8"/>
<dbReference type="PANTHER" id="PTHR31571">
    <property type="entry name" value="ALTERED INHERITANCE OF MITOCHONDRIA PROTEIN 6"/>
    <property type="match status" value="1"/>
</dbReference>
<evidence type="ECO:0000256" key="8">
    <source>
        <dbReference type="ARBA" id="ARBA00023242"/>
    </source>
</evidence>
<evidence type="ECO:0000313" key="10">
    <source>
        <dbReference type="EMBL" id="CEP21992.1"/>
    </source>
</evidence>
<organism evidence="10 11">
    <name type="scientific">Cyberlindnera jadinii (strain ATCC 18201 / CBS 1600 / BCRC 20928 / JCM 3617 / NBRC 0987 / NRRL Y-1542)</name>
    <name type="common">Torula yeast</name>
    <name type="synonym">Candida utilis</name>
    <dbReference type="NCBI Taxonomy" id="983966"/>
    <lineage>
        <taxon>Eukaryota</taxon>
        <taxon>Fungi</taxon>
        <taxon>Dikarya</taxon>
        <taxon>Ascomycota</taxon>
        <taxon>Saccharomycotina</taxon>
        <taxon>Saccharomycetes</taxon>
        <taxon>Phaffomycetales</taxon>
        <taxon>Phaffomycetaceae</taxon>
        <taxon>Cyberlindnera</taxon>
    </lineage>
</organism>
<proteinExistence type="predicted"/>
<name>A0A0H5C2X8_CYBJN</name>
<protein>
    <recommendedName>
        <fullName evidence="2">histone acetyltransferase</fullName>
        <ecNumber evidence="2">2.3.1.48</ecNumber>
    </recommendedName>
</protein>
<keyword evidence="6" id="KW-0805">Transcription regulation</keyword>
<dbReference type="GO" id="GO:0006974">
    <property type="term" value="P:DNA damage response"/>
    <property type="evidence" value="ECO:0007669"/>
    <property type="project" value="UniProtKB-KW"/>
</dbReference>
<evidence type="ECO:0000313" key="11">
    <source>
        <dbReference type="Proteomes" id="UP000038830"/>
    </source>
</evidence>
<evidence type="ECO:0000256" key="9">
    <source>
        <dbReference type="ARBA" id="ARBA00048940"/>
    </source>
</evidence>
<evidence type="ECO:0000256" key="6">
    <source>
        <dbReference type="ARBA" id="ARBA00023015"/>
    </source>
</evidence>
<reference evidence="11" key="1">
    <citation type="journal article" date="2015" name="J. Biotechnol.">
        <title>The structure of the Cyberlindnera jadinii genome and its relation to Candida utilis analyzed by the occurrence of single nucleotide polymorphisms.</title>
        <authorList>
            <person name="Rupp O."/>
            <person name="Brinkrolf K."/>
            <person name="Buerth C."/>
            <person name="Kunigo M."/>
            <person name="Schneider J."/>
            <person name="Jaenicke S."/>
            <person name="Goesmann A."/>
            <person name="Puehler A."/>
            <person name="Jaeger K.-E."/>
            <person name="Ernst J.F."/>
        </authorList>
    </citation>
    <scope>NUCLEOTIDE SEQUENCE [LARGE SCALE GENOMIC DNA]</scope>
    <source>
        <strain evidence="11">ATCC 18201 / CBS 1600 / BCRC 20928 / JCM 3617 / NBRC 0987 / NRRL Y-1542</strain>
    </source>
</reference>
<evidence type="ECO:0000256" key="7">
    <source>
        <dbReference type="ARBA" id="ARBA00023163"/>
    </source>
</evidence>
<comment type="catalytic activity">
    <reaction evidence="9">
        <text>L-lysyl-[histone] + acetyl-CoA = N(6)-acetyl-L-lysyl-[histone] + CoA + H(+)</text>
        <dbReference type="Rhea" id="RHEA:21992"/>
        <dbReference type="Rhea" id="RHEA-COMP:9845"/>
        <dbReference type="Rhea" id="RHEA-COMP:11338"/>
        <dbReference type="ChEBI" id="CHEBI:15378"/>
        <dbReference type="ChEBI" id="CHEBI:29969"/>
        <dbReference type="ChEBI" id="CHEBI:57287"/>
        <dbReference type="ChEBI" id="CHEBI:57288"/>
        <dbReference type="ChEBI" id="CHEBI:61930"/>
        <dbReference type="EC" id="2.3.1.48"/>
    </reaction>
    <physiologicalReaction direction="left-to-right" evidence="9">
        <dbReference type="Rhea" id="RHEA:21993"/>
    </physiologicalReaction>
</comment>
<keyword evidence="7" id="KW-0804">Transcription</keyword>
<evidence type="ECO:0000256" key="2">
    <source>
        <dbReference type="ARBA" id="ARBA00013184"/>
    </source>
</evidence>
<gene>
    <name evidence="10" type="ORF">BN1211_2221</name>
</gene>
<dbReference type="InterPro" id="IPR016849">
    <property type="entry name" value="Rtt109"/>
</dbReference>
<dbReference type="GO" id="GO:0032931">
    <property type="term" value="F:histone H3K56 acetyltransferase activity"/>
    <property type="evidence" value="ECO:0007669"/>
    <property type="project" value="TreeGrafter"/>
</dbReference>
<keyword evidence="3 10" id="KW-0808">Transferase</keyword>
<dbReference type="EMBL" id="CDQK01000002">
    <property type="protein sequence ID" value="CEP21992.1"/>
    <property type="molecule type" value="Genomic_DNA"/>
</dbReference>
<keyword evidence="10" id="KW-0012">Acyltransferase</keyword>
<evidence type="ECO:0000256" key="3">
    <source>
        <dbReference type="ARBA" id="ARBA00022679"/>
    </source>
</evidence>
<dbReference type="Pfam" id="PF08214">
    <property type="entry name" value="HAT_KAT11"/>
    <property type="match status" value="1"/>
</dbReference>
<dbReference type="InterPro" id="IPR051236">
    <property type="entry name" value="HAT_RTT109-like"/>
</dbReference>
<keyword evidence="5" id="KW-0007">Acetylation</keyword>
<evidence type="ECO:0000256" key="4">
    <source>
        <dbReference type="ARBA" id="ARBA00022763"/>
    </source>
</evidence>
<dbReference type="Proteomes" id="UP000038830">
    <property type="component" value="Unassembled WGS sequence"/>
</dbReference>
<evidence type="ECO:0000256" key="1">
    <source>
        <dbReference type="ARBA" id="ARBA00004123"/>
    </source>
</evidence>
<dbReference type="PANTHER" id="PTHR31571:SF2">
    <property type="entry name" value="HISTONE ACETYLTRANSFERASE RTT109"/>
    <property type="match status" value="1"/>
</dbReference>
<keyword evidence="4" id="KW-0227">DNA damage</keyword>
<dbReference type="EC" id="2.3.1.48" evidence="2"/>
<keyword evidence="8" id="KW-0539">Nucleus</keyword>
<dbReference type="InterPro" id="IPR013178">
    <property type="entry name" value="Histone_AcTrfase_Rtt109/CBP"/>
</dbReference>